<sequence length="136" mass="15942">MTIHLLQFLSPSYLFVNFPRPLSPSFLYLWLIVSLFLVFGGAALRIGISYKKALLPAWIKWWQRVGVAAMNFGIFSLIFLFFRQEQTPWFSSRYWIVLLLLAVIAWGAYLGVLAWKEIPLRAAAEEEDRRKRKYLP</sequence>
<feature type="transmembrane region" description="Helical" evidence="1">
    <location>
        <begin position="65"/>
        <end position="82"/>
    </location>
</feature>
<feature type="transmembrane region" description="Helical" evidence="1">
    <location>
        <begin position="94"/>
        <end position="115"/>
    </location>
</feature>
<name>A0A2M8LEP8_9BACT</name>
<dbReference type="EMBL" id="PFET01000008">
    <property type="protein sequence ID" value="PJE75924.1"/>
    <property type="molecule type" value="Genomic_DNA"/>
</dbReference>
<feature type="transmembrane region" description="Helical" evidence="1">
    <location>
        <begin position="26"/>
        <end position="44"/>
    </location>
</feature>
<accession>A0A2M8LEP8</accession>
<keyword evidence="1" id="KW-1133">Transmembrane helix</keyword>
<gene>
    <name evidence="2" type="ORF">COV04_02090</name>
</gene>
<keyword evidence="1" id="KW-0472">Membrane</keyword>
<dbReference type="AlphaFoldDB" id="A0A2M8LEP8"/>
<comment type="caution">
    <text evidence="2">The sequence shown here is derived from an EMBL/GenBank/DDBJ whole genome shotgun (WGS) entry which is preliminary data.</text>
</comment>
<keyword evidence="1" id="KW-0812">Transmembrane</keyword>
<evidence type="ECO:0000313" key="3">
    <source>
        <dbReference type="Proteomes" id="UP000231152"/>
    </source>
</evidence>
<evidence type="ECO:0000256" key="1">
    <source>
        <dbReference type="SAM" id="Phobius"/>
    </source>
</evidence>
<proteinExistence type="predicted"/>
<protein>
    <submittedName>
        <fullName evidence="2">Uncharacterized protein</fullName>
    </submittedName>
</protein>
<dbReference type="Proteomes" id="UP000231152">
    <property type="component" value="Unassembled WGS sequence"/>
</dbReference>
<evidence type="ECO:0000313" key="2">
    <source>
        <dbReference type="EMBL" id="PJE75924.1"/>
    </source>
</evidence>
<reference evidence="2 3" key="1">
    <citation type="submission" date="2017-09" db="EMBL/GenBank/DDBJ databases">
        <title>Depth-based differentiation of microbial function through sediment-hosted aquifers and enrichment of novel symbionts in the deep terrestrial subsurface.</title>
        <authorList>
            <person name="Probst A.J."/>
            <person name="Ladd B."/>
            <person name="Jarett J.K."/>
            <person name="Geller-Mcgrath D.E."/>
            <person name="Sieber C.M."/>
            <person name="Emerson J.B."/>
            <person name="Anantharaman K."/>
            <person name="Thomas B.C."/>
            <person name="Malmstrom R."/>
            <person name="Stieglmeier M."/>
            <person name="Klingl A."/>
            <person name="Woyke T."/>
            <person name="Ryan C.M."/>
            <person name="Banfield J.F."/>
        </authorList>
    </citation>
    <scope>NUCLEOTIDE SEQUENCE [LARGE SCALE GENOMIC DNA]</scope>
    <source>
        <strain evidence="2">CG10_big_fil_rev_8_21_14_0_10_48_11</strain>
    </source>
</reference>
<organism evidence="2 3">
    <name type="scientific">Candidatus Uhrbacteria bacterium CG10_big_fil_rev_8_21_14_0_10_48_11</name>
    <dbReference type="NCBI Taxonomy" id="1975037"/>
    <lineage>
        <taxon>Bacteria</taxon>
        <taxon>Candidatus Uhriibacteriota</taxon>
    </lineage>
</organism>